<feature type="domain" description="F-box" evidence="1">
    <location>
        <begin position="10"/>
        <end position="47"/>
    </location>
</feature>
<organism evidence="2 3">
    <name type="scientific">Coffea canephora</name>
    <name type="common">Robusta coffee</name>
    <dbReference type="NCBI Taxonomy" id="49390"/>
    <lineage>
        <taxon>Eukaryota</taxon>
        <taxon>Viridiplantae</taxon>
        <taxon>Streptophyta</taxon>
        <taxon>Embryophyta</taxon>
        <taxon>Tracheophyta</taxon>
        <taxon>Spermatophyta</taxon>
        <taxon>Magnoliopsida</taxon>
        <taxon>eudicotyledons</taxon>
        <taxon>Gunneridae</taxon>
        <taxon>Pentapetalae</taxon>
        <taxon>asterids</taxon>
        <taxon>lamiids</taxon>
        <taxon>Gentianales</taxon>
        <taxon>Rubiaceae</taxon>
        <taxon>Ixoroideae</taxon>
        <taxon>Gardenieae complex</taxon>
        <taxon>Bertiereae - Coffeeae clade</taxon>
        <taxon>Coffeeae</taxon>
        <taxon>Coffea</taxon>
    </lineage>
</organism>
<dbReference type="SUPFAM" id="SSF52047">
    <property type="entry name" value="RNI-like"/>
    <property type="match status" value="1"/>
</dbReference>
<dbReference type="InterPro" id="IPR055357">
    <property type="entry name" value="LRR_At1g61320_AtMIF1"/>
</dbReference>
<dbReference type="Pfam" id="PF23622">
    <property type="entry name" value="LRR_At1g61320_AtMIF1"/>
    <property type="match status" value="1"/>
</dbReference>
<dbReference type="InterPro" id="IPR053781">
    <property type="entry name" value="F-box_AtFBL13-like"/>
</dbReference>
<dbReference type="STRING" id="49390.A0A068UEC1"/>
<proteinExistence type="predicted"/>
<dbReference type="OrthoDB" id="612216at2759"/>
<gene>
    <name evidence="2" type="ORF">GSCOC_T00021320001</name>
</gene>
<dbReference type="InterPro" id="IPR001810">
    <property type="entry name" value="F-box_dom"/>
</dbReference>
<dbReference type="Gene3D" id="3.80.10.10">
    <property type="entry name" value="Ribonuclease Inhibitor"/>
    <property type="match status" value="1"/>
</dbReference>
<dbReference type="Pfam" id="PF24758">
    <property type="entry name" value="LRR_At5g56370"/>
    <property type="match status" value="1"/>
</dbReference>
<evidence type="ECO:0000313" key="3">
    <source>
        <dbReference type="Proteomes" id="UP000295252"/>
    </source>
</evidence>
<dbReference type="Pfam" id="PF00646">
    <property type="entry name" value="F-box"/>
    <property type="match status" value="1"/>
</dbReference>
<dbReference type="EMBL" id="HG739103">
    <property type="protein sequence ID" value="CDP05983.1"/>
    <property type="molecule type" value="Genomic_DNA"/>
</dbReference>
<evidence type="ECO:0000313" key="2">
    <source>
        <dbReference type="EMBL" id="CDP05983.1"/>
    </source>
</evidence>
<keyword evidence="3" id="KW-1185">Reference proteome</keyword>
<dbReference type="SUPFAM" id="SSF81383">
    <property type="entry name" value="F-box domain"/>
    <property type="match status" value="1"/>
</dbReference>
<name>A0A068UEC1_COFCA</name>
<dbReference type="PANTHER" id="PTHR34145">
    <property type="entry name" value="OS02G0105600 PROTEIN"/>
    <property type="match status" value="1"/>
</dbReference>
<dbReference type="PROSITE" id="PS50181">
    <property type="entry name" value="FBOX"/>
    <property type="match status" value="1"/>
</dbReference>
<dbReference type="SMART" id="SM00256">
    <property type="entry name" value="FBOX"/>
    <property type="match status" value="1"/>
</dbReference>
<dbReference type="Proteomes" id="UP000295252">
    <property type="component" value="Chromosome VII"/>
</dbReference>
<dbReference type="InterPro" id="IPR055411">
    <property type="entry name" value="LRR_FXL15/At3g58940/PEG3-like"/>
</dbReference>
<dbReference type="Gramene" id="CDP05983">
    <property type="protein sequence ID" value="CDP05983"/>
    <property type="gene ID" value="GSCOC_T00021320001"/>
</dbReference>
<dbReference type="InterPro" id="IPR053772">
    <property type="entry name" value="At1g61320/At1g61330-like"/>
</dbReference>
<dbReference type="InterPro" id="IPR032675">
    <property type="entry name" value="LRR_dom_sf"/>
</dbReference>
<dbReference type="InParanoid" id="A0A068UEC1"/>
<dbReference type="CDD" id="cd22160">
    <property type="entry name" value="F-box_AtFBL13-like"/>
    <property type="match status" value="1"/>
</dbReference>
<dbReference type="InterPro" id="IPR036047">
    <property type="entry name" value="F-box-like_dom_sf"/>
</dbReference>
<evidence type="ECO:0000259" key="1">
    <source>
        <dbReference type="PROSITE" id="PS50181"/>
    </source>
</evidence>
<accession>A0A068UEC1</accession>
<dbReference type="PANTHER" id="PTHR34145:SF28">
    <property type="entry name" value="F-BOX DOMAIN-CONTAINING PROTEIN"/>
    <property type="match status" value="1"/>
</dbReference>
<dbReference type="Gene3D" id="1.20.1280.50">
    <property type="match status" value="1"/>
</dbReference>
<reference evidence="3" key="1">
    <citation type="journal article" date="2014" name="Science">
        <title>The coffee genome provides insight into the convergent evolution of caffeine biosynthesis.</title>
        <authorList>
            <person name="Denoeud F."/>
            <person name="Carretero-Paulet L."/>
            <person name="Dereeper A."/>
            <person name="Droc G."/>
            <person name="Guyot R."/>
            <person name="Pietrella M."/>
            <person name="Zheng C."/>
            <person name="Alberti A."/>
            <person name="Anthony F."/>
            <person name="Aprea G."/>
            <person name="Aury J.M."/>
            <person name="Bento P."/>
            <person name="Bernard M."/>
            <person name="Bocs S."/>
            <person name="Campa C."/>
            <person name="Cenci A."/>
            <person name="Combes M.C."/>
            <person name="Crouzillat D."/>
            <person name="Da Silva C."/>
            <person name="Daddiego L."/>
            <person name="De Bellis F."/>
            <person name="Dussert S."/>
            <person name="Garsmeur O."/>
            <person name="Gayraud T."/>
            <person name="Guignon V."/>
            <person name="Jahn K."/>
            <person name="Jamilloux V."/>
            <person name="Joet T."/>
            <person name="Labadie K."/>
            <person name="Lan T."/>
            <person name="Leclercq J."/>
            <person name="Lepelley M."/>
            <person name="Leroy T."/>
            <person name="Li L.T."/>
            <person name="Librado P."/>
            <person name="Lopez L."/>
            <person name="Munoz A."/>
            <person name="Noel B."/>
            <person name="Pallavicini A."/>
            <person name="Perrotta G."/>
            <person name="Poncet V."/>
            <person name="Pot D."/>
            <person name="Priyono X."/>
            <person name="Rigoreau M."/>
            <person name="Rouard M."/>
            <person name="Rozas J."/>
            <person name="Tranchant-Dubreuil C."/>
            <person name="VanBuren R."/>
            <person name="Zhang Q."/>
            <person name="Andrade A.C."/>
            <person name="Argout X."/>
            <person name="Bertrand B."/>
            <person name="de Kochko A."/>
            <person name="Graziosi G."/>
            <person name="Henry R.J."/>
            <person name="Jayarama X."/>
            <person name="Ming R."/>
            <person name="Nagai C."/>
            <person name="Rounsley S."/>
            <person name="Sankoff D."/>
            <person name="Giuliano G."/>
            <person name="Albert V.A."/>
            <person name="Wincker P."/>
            <person name="Lashermes P."/>
        </authorList>
    </citation>
    <scope>NUCLEOTIDE SEQUENCE [LARGE SCALE GENOMIC DNA]</scope>
    <source>
        <strain evidence="3">cv. DH200-94</strain>
    </source>
</reference>
<protein>
    <recommendedName>
        <fullName evidence="1">F-box domain-containing protein</fullName>
    </recommendedName>
</protein>
<sequence length="527" mass="60372">MEEGIFDDATDQISQLPELILQHILSFLEVKEAIRMSVVSKTWNNAVAMLHSLNYGDGSLFPVAKRNENEEVVFDKIRELLNGVESMIRKRQEQNVGVQKFCLRLSHSYKLLDLTPYITRLTKELSACNIKELVFKVGMYRGKPCYTLPKDVYTWCSLHKLELGGFKLKLPSRGGIISLSSLRELRLYKTDMDHRVFQLLIMSCPELEFLSVDYCFGLDRLEIFGLLKLKEIRMRNCLQNFDKIQIQAPNLECLNHHGLGTLSLVDVNSCKSLKVLVLYSLTCDNKWVEDLLCNLPLLEVFRLIGCEGLEMFKISSNHLKVLELDSCKNLVKTEVHAPLLSEFHYCGSLSVSLSVEAVAKELVSLDIEQRTDEVLLNNELVEFLQNFNHSKVIRLITGELHKLSLPKDLHPPLYDVKHLTVNSDGVDKSKILDLLDSLLWMAPCLDSLDLNLACDEKTVKFTRESPLIVEGVPCCPSVPFKCWHHTLKKVEFDNFENVEDHWKLRNYFVENAKILESIDGLIQCDRA</sequence>
<dbReference type="OMA" id="RVETHYY"/>
<dbReference type="PhylomeDB" id="A0A068UEC1"/>
<dbReference type="AlphaFoldDB" id="A0A068UEC1"/>